<keyword evidence="2" id="KW-1185">Reference proteome</keyword>
<evidence type="ECO:0000313" key="1">
    <source>
        <dbReference type="EMBL" id="GMM43814.1"/>
    </source>
</evidence>
<name>A0AAV5QXA4_PICKL</name>
<protein>
    <submittedName>
        <fullName evidence="1">Uncharacterized protein</fullName>
    </submittedName>
</protein>
<gene>
    <name evidence="1" type="ORF">DAPK24_003890</name>
</gene>
<sequence>MEGQLDLLQSSYGCVVRYTSTRDWIGYLWYMVETIKNKPMGNKSVCLIVDCGYQLRKLFKDDQHVILLTMEEFENMNLRKDMEDLDKHVELCIVSCAGVVDKYVSRIVNVVNNWNNENSSIPLYGNVIVGVLDVL</sequence>
<dbReference type="Proteomes" id="UP001378960">
    <property type="component" value="Unassembled WGS sequence"/>
</dbReference>
<reference evidence="1 2" key="1">
    <citation type="journal article" date="2023" name="Elife">
        <title>Identification of key yeast species and microbe-microbe interactions impacting larval growth of Drosophila in the wild.</title>
        <authorList>
            <person name="Mure A."/>
            <person name="Sugiura Y."/>
            <person name="Maeda R."/>
            <person name="Honda K."/>
            <person name="Sakurai N."/>
            <person name="Takahashi Y."/>
            <person name="Watada M."/>
            <person name="Katoh T."/>
            <person name="Gotoh A."/>
            <person name="Gotoh Y."/>
            <person name="Taniguchi I."/>
            <person name="Nakamura K."/>
            <person name="Hayashi T."/>
            <person name="Katayama T."/>
            <person name="Uemura T."/>
            <person name="Hattori Y."/>
        </authorList>
    </citation>
    <scope>NUCLEOTIDE SEQUENCE [LARGE SCALE GENOMIC DNA]</scope>
    <source>
        <strain evidence="1 2">PK-24</strain>
    </source>
</reference>
<comment type="caution">
    <text evidence="1">The sequence shown here is derived from an EMBL/GenBank/DDBJ whole genome shotgun (WGS) entry which is preliminary data.</text>
</comment>
<dbReference type="AlphaFoldDB" id="A0AAV5QXA4"/>
<accession>A0AAV5QXA4</accession>
<proteinExistence type="predicted"/>
<dbReference type="EMBL" id="BTGB01000001">
    <property type="protein sequence ID" value="GMM43814.1"/>
    <property type="molecule type" value="Genomic_DNA"/>
</dbReference>
<evidence type="ECO:0000313" key="2">
    <source>
        <dbReference type="Proteomes" id="UP001378960"/>
    </source>
</evidence>
<organism evidence="1 2">
    <name type="scientific">Pichia kluyveri</name>
    <name type="common">Yeast</name>
    <dbReference type="NCBI Taxonomy" id="36015"/>
    <lineage>
        <taxon>Eukaryota</taxon>
        <taxon>Fungi</taxon>
        <taxon>Dikarya</taxon>
        <taxon>Ascomycota</taxon>
        <taxon>Saccharomycotina</taxon>
        <taxon>Pichiomycetes</taxon>
        <taxon>Pichiales</taxon>
        <taxon>Pichiaceae</taxon>
        <taxon>Pichia</taxon>
    </lineage>
</organism>